<reference evidence="12" key="1">
    <citation type="journal article" date="2019" name="Int. J. Syst. Evol. Microbiol.">
        <title>The Global Catalogue of Microorganisms (GCM) 10K type strain sequencing project: providing services to taxonomists for standard genome sequencing and annotation.</title>
        <authorList>
            <consortium name="The Broad Institute Genomics Platform"/>
            <consortium name="The Broad Institute Genome Sequencing Center for Infectious Disease"/>
            <person name="Wu L."/>
            <person name="Ma J."/>
        </authorList>
    </citation>
    <scope>NUCLEOTIDE SEQUENCE [LARGE SCALE GENOMIC DNA]</scope>
    <source>
        <strain evidence="12">CECT 8010</strain>
    </source>
</reference>
<evidence type="ECO:0000256" key="6">
    <source>
        <dbReference type="ARBA" id="ARBA00022857"/>
    </source>
</evidence>
<dbReference type="PROSITE" id="PS50902">
    <property type="entry name" value="FLAVODOXIN_LIKE"/>
    <property type="match status" value="1"/>
</dbReference>
<dbReference type="Pfam" id="PF00258">
    <property type="entry name" value="Flavodoxin_1"/>
    <property type="match status" value="1"/>
</dbReference>
<dbReference type="InterPro" id="IPR001709">
    <property type="entry name" value="Flavoprot_Pyr_Nucl_cyt_Rdtase"/>
</dbReference>
<dbReference type="InterPro" id="IPR017927">
    <property type="entry name" value="FAD-bd_FR_type"/>
</dbReference>
<evidence type="ECO:0000256" key="8">
    <source>
        <dbReference type="ARBA" id="ARBA00023192"/>
    </source>
</evidence>
<dbReference type="InterPro" id="IPR001094">
    <property type="entry name" value="Flavdoxin-like"/>
</dbReference>
<evidence type="ECO:0000256" key="2">
    <source>
        <dbReference type="ARBA" id="ARBA00001974"/>
    </source>
</evidence>
<name>A0ABV8PSY9_9BACT</name>
<dbReference type="Pfam" id="PF00667">
    <property type="entry name" value="FAD_binding_1"/>
    <property type="match status" value="1"/>
</dbReference>
<evidence type="ECO:0000256" key="1">
    <source>
        <dbReference type="ARBA" id="ARBA00001917"/>
    </source>
</evidence>
<evidence type="ECO:0000256" key="4">
    <source>
        <dbReference type="ARBA" id="ARBA00022643"/>
    </source>
</evidence>
<dbReference type="Gene3D" id="3.40.50.80">
    <property type="entry name" value="Nucleotide-binding domain of ferredoxin-NADP reductase (FNR) module"/>
    <property type="match status" value="1"/>
</dbReference>
<dbReference type="Proteomes" id="UP001595906">
    <property type="component" value="Unassembled WGS sequence"/>
</dbReference>
<dbReference type="PANTHER" id="PTHR19384:SF128">
    <property type="entry name" value="NADPH OXIDOREDUCTASE A"/>
    <property type="match status" value="1"/>
</dbReference>
<comment type="cofactor">
    <cofactor evidence="2">
        <name>FAD</name>
        <dbReference type="ChEBI" id="CHEBI:57692"/>
    </cofactor>
</comment>
<feature type="domain" description="FAD-binding FR-type" evidence="10">
    <location>
        <begin position="218"/>
        <end position="418"/>
    </location>
</feature>
<dbReference type="EMBL" id="JBHSDC010000002">
    <property type="protein sequence ID" value="MFC4230704.1"/>
    <property type="molecule type" value="Genomic_DNA"/>
</dbReference>
<dbReference type="PRINTS" id="PR00369">
    <property type="entry name" value="FLAVODOXIN"/>
</dbReference>
<keyword evidence="12" id="KW-1185">Reference proteome</keyword>
<dbReference type="PANTHER" id="PTHR19384">
    <property type="entry name" value="NITRIC OXIDE SYNTHASE-RELATED"/>
    <property type="match status" value="1"/>
</dbReference>
<feature type="domain" description="Flavodoxin-like" evidence="9">
    <location>
        <begin position="54"/>
        <end position="191"/>
    </location>
</feature>
<evidence type="ECO:0000313" key="11">
    <source>
        <dbReference type="EMBL" id="MFC4230704.1"/>
    </source>
</evidence>
<comment type="caution">
    <text evidence="11">The sequence shown here is derived from an EMBL/GenBank/DDBJ whole genome shotgun (WGS) entry which is preliminary data.</text>
</comment>
<dbReference type="SUPFAM" id="SSF52343">
    <property type="entry name" value="Ferredoxin reductase-like, C-terminal NADP-linked domain"/>
    <property type="match status" value="1"/>
</dbReference>
<dbReference type="InterPro" id="IPR017938">
    <property type="entry name" value="Riboflavin_synthase-like_b-brl"/>
</dbReference>
<keyword evidence="5" id="KW-0274">FAD</keyword>
<comment type="cofactor">
    <cofactor evidence="1">
        <name>FMN</name>
        <dbReference type="ChEBI" id="CHEBI:58210"/>
    </cofactor>
</comment>
<protein>
    <submittedName>
        <fullName evidence="11">Sulfite reductase flavoprotein subunit alpha</fullName>
    </submittedName>
</protein>
<evidence type="ECO:0000259" key="10">
    <source>
        <dbReference type="PROSITE" id="PS51384"/>
    </source>
</evidence>
<keyword evidence="4" id="KW-0288">FMN</keyword>
<dbReference type="SUPFAM" id="SSF52218">
    <property type="entry name" value="Flavoproteins"/>
    <property type="match status" value="1"/>
</dbReference>
<evidence type="ECO:0000256" key="5">
    <source>
        <dbReference type="ARBA" id="ARBA00022827"/>
    </source>
</evidence>
<dbReference type="InterPro" id="IPR001433">
    <property type="entry name" value="OxRdtase_FAD/NAD-bd"/>
</dbReference>
<dbReference type="InterPro" id="IPR023173">
    <property type="entry name" value="NADPH_Cyt_P450_Rdtase_alpha"/>
</dbReference>
<dbReference type="InterPro" id="IPR029039">
    <property type="entry name" value="Flavoprotein-like_sf"/>
</dbReference>
<evidence type="ECO:0000256" key="3">
    <source>
        <dbReference type="ARBA" id="ARBA00022630"/>
    </source>
</evidence>
<accession>A0ABV8PSY9</accession>
<dbReference type="Pfam" id="PF00175">
    <property type="entry name" value="NAD_binding_1"/>
    <property type="match status" value="1"/>
</dbReference>
<dbReference type="InterPro" id="IPR003097">
    <property type="entry name" value="CysJ-like_FAD-binding"/>
</dbReference>
<evidence type="ECO:0000313" key="12">
    <source>
        <dbReference type="Proteomes" id="UP001595906"/>
    </source>
</evidence>
<dbReference type="PRINTS" id="PR00371">
    <property type="entry name" value="FPNCR"/>
</dbReference>
<dbReference type="SUPFAM" id="SSF63380">
    <property type="entry name" value="Riboflavin synthase domain-like"/>
    <property type="match status" value="1"/>
</dbReference>
<keyword evidence="8" id="KW-0198">Cysteine biosynthesis</keyword>
<evidence type="ECO:0000259" key="9">
    <source>
        <dbReference type="PROSITE" id="PS50902"/>
    </source>
</evidence>
<dbReference type="InterPro" id="IPR039261">
    <property type="entry name" value="FNR_nucleotide-bd"/>
</dbReference>
<sequence>MLDDAKLQQWNALIATLSKEELTWIHGYIAGKLSIGNTNTTAIAQPTTTISQKVTIAYGTETGNSKKLAADFAAKAKKAGINAKLVSLDQYRLADLSKEDYFVTVISTQGDGEPPVAAKKFYDHIHQNGFTVPKMKYGVLALGDTSYPMFCKTGEDVDAQFEKLGATRFAPLKKCDLDYDREANEWFNQVLQTINAPAAATAPIPTDVATPAKRVTTKKTYTGTIAANINLNGSGSNKQTHHIEIIADDVEYECGNSLGVVPENDLEVVLSILTIVGINQDKIVEFKKESDTILNILTKKANITYLQENTIKKYAAIIGQAIPIVRMDLLDVLKIYPVKNAEQFEEVLGILNAIPPRLYTIASSPIAHTGEVHLTVAKDVFEVDGVQKFGLCSRYLSLQKPDTQLNFFIQPNKRFKLVEPTKDIIMIGPGTGIAPFRAFVAERDATGATGRNWLFFGDQHFTTDFSYQTEWQNWYSTGVLTKISLAFSRDQEQKVYVQHRMLEQAKELYEWIDNGAIVYLAGTKNPMGKDVEHTLVQIIKEQGHKTEEQAAEYFEKMKDELRFMEDLY</sequence>
<dbReference type="InterPro" id="IPR008254">
    <property type="entry name" value="Flavodoxin/NO_synth"/>
</dbReference>
<dbReference type="Gene3D" id="3.40.50.360">
    <property type="match status" value="1"/>
</dbReference>
<keyword evidence="7" id="KW-0560">Oxidoreductase</keyword>
<proteinExistence type="predicted"/>
<dbReference type="RefSeq" id="WP_379012058.1">
    <property type="nucleotide sequence ID" value="NZ_JBHSDC010000002.1"/>
</dbReference>
<gene>
    <name evidence="11" type="ORF">ACFOW1_02305</name>
</gene>
<organism evidence="11 12">
    <name type="scientific">Parasediminibacterium paludis</name>
    <dbReference type="NCBI Taxonomy" id="908966"/>
    <lineage>
        <taxon>Bacteria</taxon>
        <taxon>Pseudomonadati</taxon>
        <taxon>Bacteroidota</taxon>
        <taxon>Chitinophagia</taxon>
        <taxon>Chitinophagales</taxon>
        <taxon>Chitinophagaceae</taxon>
        <taxon>Parasediminibacterium</taxon>
    </lineage>
</organism>
<keyword evidence="8" id="KW-0028">Amino-acid biosynthesis</keyword>
<keyword evidence="3" id="KW-0285">Flavoprotein</keyword>
<dbReference type="Gene3D" id="2.40.30.10">
    <property type="entry name" value="Translation factors"/>
    <property type="match status" value="1"/>
</dbReference>
<dbReference type="PROSITE" id="PS51384">
    <property type="entry name" value="FAD_FR"/>
    <property type="match status" value="1"/>
</dbReference>
<dbReference type="Gene3D" id="1.20.990.10">
    <property type="entry name" value="NADPH-cytochrome p450 Reductase, Chain A, domain 3"/>
    <property type="match status" value="1"/>
</dbReference>
<evidence type="ECO:0000256" key="7">
    <source>
        <dbReference type="ARBA" id="ARBA00023002"/>
    </source>
</evidence>
<keyword evidence="6" id="KW-0521">NADP</keyword>